<feature type="compositionally biased region" description="Pro residues" evidence="1">
    <location>
        <begin position="14"/>
        <end position="24"/>
    </location>
</feature>
<accession>A0ABS0RTC2</accession>
<protein>
    <submittedName>
        <fullName evidence="2">Type VII secretion protein</fullName>
    </submittedName>
</protein>
<dbReference type="PANTHER" id="PTHR43384">
    <property type="entry name" value="SEPTUM SITE-DETERMINING PROTEIN MIND HOMOLOG, CHLOROPLASTIC-RELATED"/>
    <property type="match status" value="1"/>
</dbReference>
<comment type="caution">
    <text evidence="2">The sequence shown here is derived from an EMBL/GenBank/DDBJ whole genome shotgun (WGS) entry which is preliminary data.</text>
</comment>
<organism evidence="2 3">
    <name type="scientific">Streptomyces javensis</name>
    <dbReference type="NCBI Taxonomy" id="114698"/>
    <lineage>
        <taxon>Bacteria</taxon>
        <taxon>Bacillati</taxon>
        <taxon>Actinomycetota</taxon>
        <taxon>Actinomycetes</taxon>
        <taxon>Kitasatosporales</taxon>
        <taxon>Streptomycetaceae</taxon>
        <taxon>Streptomyces</taxon>
        <taxon>Streptomyces violaceusniger group</taxon>
    </lineage>
</organism>
<dbReference type="PANTHER" id="PTHR43384:SF14">
    <property type="entry name" value="ESX-1 SECRETION-ASSOCIATED PROTEIN ESPI"/>
    <property type="match status" value="1"/>
</dbReference>
<keyword evidence="3" id="KW-1185">Reference proteome</keyword>
<dbReference type="InterPro" id="IPR050625">
    <property type="entry name" value="ParA/MinD_ATPase"/>
</dbReference>
<dbReference type="SUPFAM" id="SSF52540">
    <property type="entry name" value="P-loop containing nucleoside triphosphate hydrolases"/>
    <property type="match status" value="1"/>
</dbReference>
<dbReference type="EMBL" id="JAEEAQ010001208">
    <property type="protein sequence ID" value="MBI0320109.1"/>
    <property type="molecule type" value="Genomic_DNA"/>
</dbReference>
<proteinExistence type="predicted"/>
<dbReference type="Gene3D" id="3.40.50.300">
    <property type="entry name" value="P-loop containing nucleotide triphosphate hydrolases"/>
    <property type="match status" value="1"/>
</dbReference>
<evidence type="ECO:0000313" key="3">
    <source>
        <dbReference type="Proteomes" id="UP000638849"/>
    </source>
</evidence>
<sequence>MRDSRRPEARPQHLPAPTPVPPVDPRLALAQGRLRSGDPVTRRAGRTLRRLVAASASREVEEATEVARSVQQPVTTGRQIAVSSMRGGAGKTTVAALLNLTFAHYRQDPVLVVEADPALGSLPIRLGAESVRWTCADVARIVTPSMQFAEVTGYLVQLPEGGWLLPGSQGRIGTPLDIRAYRTVTMALRRYFGVTVVDCETLPGELARTALDTVQARVLVAPATLEGVASTRTVLDWMAAVPRPMLPGTVVALTQSSPDTALDLDAARAHLAESGVEVMAIPYDRHLAAGGAIRTGLLAHSTRLAAGRLAAALLDRAVRDRGGRR</sequence>
<feature type="region of interest" description="Disordered" evidence="1">
    <location>
        <begin position="1"/>
        <end position="24"/>
    </location>
</feature>
<feature type="compositionally biased region" description="Basic and acidic residues" evidence="1">
    <location>
        <begin position="1"/>
        <end position="11"/>
    </location>
</feature>
<evidence type="ECO:0000313" key="2">
    <source>
        <dbReference type="EMBL" id="MBI0320109.1"/>
    </source>
</evidence>
<evidence type="ECO:0000256" key="1">
    <source>
        <dbReference type="SAM" id="MobiDB-lite"/>
    </source>
</evidence>
<dbReference type="Proteomes" id="UP000638849">
    <property type="component" value="Unassembled WGS sequence"/>
</dbReference>
<dbReference type="InterPro" id="IPR027417">
    <property type="entry name" value="P-loop_NTPase"/>
</dbReference>
<gene>
    <name evidence="2" type="ORF">JBF12_45635</name>
</gene>
<dbReference type="RefSeq" id="WP_198282475.1">
    <property type="nucleotide sequence ID" value="NZ_JAEEAQ010001208.1"/>
</dbReference>
<name>A0ABS0RTC2_9ACTN</name>
<reference evidence="2 3" key="1">
    <citation type="submission" date="2020-12" db="EMBL/GenBank/DDBJ databases">
        <authorList>
            <person name="Kusuma A.B."/>
            <person name="Nouioui I."/>
            <person name="Goodfellow M."/>
        </authorList>
    </citation>
    <scope>NUCLEOTIDE SEQUENCE [LARGE SCALE GENOMIC DNA]</scope>
    <source>
        <strain evidence="2 3">DSM 41764</strain>
    </source>
</reference>